<dbReference type="AlphaFoldDB" id="A0A557QKK2"/>
<accession>A0A557QKK2</accession>
<dbReference type="InterPro" id="IPR016631">
    <property type="entry name" value="Regulatory_RpfE"/>
</dbReference>
<dbReference type="EMBL" id="VMNK01000015">
    <property type="protein sequence ID" value="TVO53433.1"/>
    <property type="molecule type" value="Genomic_DNA"/>
</dbReference>
<dbReference type="Proteomes" id="UP000319502">
    <property type="component" value="Unassembled WGS sequence"/>
</dbReference>
<comment type="caution">
    <text evidence="1">The sequence shown here is derived from an EMBL/GenBank/DDBJ whole genome shotgun (WGS) entry which is preliminary data.</text>
</comment>
<gene>
    <name evidence="1" type="ORF">FHP91_16820</name>
</gene>
<reference evidence="1 2" key="1">
    <citation type="submission" date="2019-07" db="EMBL/GenBank/DDBJ databases">
        <title>The pathways for chlorine oxyanion respiration interact through the shared metabolite chlorate.</title>
        <authorList>
            <person name="Barnum T.P."/>
            <person name="Cheng Y."/>
            <person name="Hill K.A."/>
            <person name="Lucas L.N."/>
            <person name="Carlson H.K."/>
            <person name="Coates J.D."/>
        </authorList>
    </citation>
    <scope>NUCLEOTIDE SEQUENCE [LARGE SCALE GENOMIC DNA]</scope>
    <source>
        <strain evidence="1 2">SFB-3</strain>
    </source>
</reference>
<evidence type="ECO:0008006" key="3">
    <source>
        <dbReference type="Google" id="ProtNLM"/>
    </source>
</evidence>
<protein>
    <recommendedName>
        <fullName evidence="3">Phosphoglycerate mutase</fullName>
    </recommendedName>
</protein>
<organism evidence="1 2">
    <name type="scientific">Denitromonas halophila</name>
    <dbReference type="NCBI Taxonomy" id="1629404"/>
    <lineage>
        <taxon>Bacteria</taxon>
        <taxon>Pseudomonadati</taxon>
        <taxon>Pseudomonadota</taxon>
        <taxon>Betaproteobacteria</taxon>
        <taxon>Rhodocyclales</taxon>
        <taxon>Zoogloeaceae</taxon>
        <taxon>Denitromonas</taxon>
    </lineage>
</organism>
<keyword evidence="2" id="KW-1185">Reference proteome</keyword>
<dbReference type="PIRSF" id="PIRSF015283">
    <property type="entry name" value="Regulatory_RpfE"/>
    <property type="match status" value="1"/>
</dbReference>
<dbReference type="RefSeq" id="WP_144310662.1">
    <property type="nucleotide sequence ID" value="NZ_VMNK01000015.1"/>
</dbReference>
<evidence type="ECO:0000313" key="1">
    <source>
        <dbReference type="EMBL" id="TVO53433.1"/>
    </source>
</evidence>
<dbReference type="OrthoDB" id="5295974at2"/>
<proteinExistence type="predicted"/>
<name>A0A557QKK2_9RHOO</name>
<sequence>MHLHLLVPGLIWPSIHARGFAHTLTLPALSRLLGVGRHRAEPAETPEQTWARFFNTDTATLADAPLRRWGEADALRVDTPLLCADPSHLHFAGSHLLLTDAGELAITRDEADALLDALNAEFADIGRFEAPTPDRWYLHPTHPPTAQLSRLSATTGRPIVHYLPSNGDALVWQRTMNEIQVVLHNHPINRTREAAGQRAINSVWFWGAGSLPASLTPPAQHIAASSPLVRGMARAAGREPTRPATFADLPAGDALVELPDAYHASLYLDLDPWQAAVLDLEQRWFAPALAALKAGTVKTLTLTIPDERGGRQITLSKRHLWCFWRKPQSLETFTLANYS</sequence>
<evidence type="ECO:0000313" key="2">
    <source>
        <dbReference type="Proteomes" id="UP000319502"/>
    </source>
</evidence>